<sequence length="194" mass="20685">MSATDIAKSVDVDLDLVQEQAASVAEELIAAAKMKEGQILVVGCSSSEIAAHTIGCYSSKEVGEAVFNALYKVTRKHGLYLAAQCCEHLNRAIIIEEEAALKYGLEMVNVKPQLKAGGSFSTAAWNGFASPCAVERIQAHAGIDIGDTLIGMHLRPVAVPVRTEVRSIGSAHVVCARTRLKYIGGERAAYQAQK</sequence>
<evidence type="ECO:0000313" key="2">
    <source>
        <dbReference type="EMBL" id="MBC8598358.1"/>
    </source>
</evidence>
<comment type="caution">
    <text evidence="2">The sequence shown here is derived from an EMBL/GenBank/DDBJ whole genome shotgun (WGS) entry which is preliminary data.</text>
</comment>
<dbReference type="NCBIfam" id="TIGR01440">
    <property type="entry name" value="TIGR01440 family protein"/>
    <property type="match status" value="1"/>
</dbReference>
<protein>
    <recommendedName>
        <fullName evidence="1">UPF0340 protein H8708_03785</fullName>
    </recommendedName>
</protein>
<reference evidence="2 3" key="1">
    <citation type="submission" date="2020-08" db="EMBL/GenBank/DDBJ databases">
        <title>Genome public.</title>
        <authorList>
            <person name="Liu C."/>
            <person name="Sun Q."/>
        </authorList>
    </citation>
    <scope>NUCLEOTIDE SEQUENCE [LARGE SCALE GENOMIC DNA]</scope>
    <source>
        <strain evidence="2 3">BX10</strain>
    </source>
</reference>
<dbReference type="HAMAP" id="MF_00800">
    <property type="entry name" value="UPF0340"/>
    <property type="match status" value="1"/>
</dbReference>
<organism evidence="2 3">
    <name type="scientific">Enterocloster hominis</name>
    <name type="common">ex Liu et al. 2021</name>
    <dbReference type="NCBI Taxonomy" id="2763663"/>
    <lineage>
        <taxon>Bacteria</taxon>
        <taxon>Bacillati</taxon>
        <taxon>Bacillota</taxon>
        <taxon>Clostridia</taxon>
        <taxon>Lachnospirales</taxon>
        <taxon>Lachnospiraceae</taxon>
        <taxon>Enterocloster</taxon>
    </lineage>
</organism>
<comment type="similarity">
    <text evidence="1">Belongs to the UPF0340 family.</text>
</comment>
<dbReference type="InterPro" id="IPR028345">
    <property type="entry name" value="Antibiotic_NAT-like"/>
</dbReference>
<evidence type="ECO:0000256" key="1">
    <source>
        <dbReference type="HAMAP-Rule" id="MF_00800"/>
    </source>
</evidence>
<proteinExistence type="inferred from homology"/>
<dbReference type="Proteomes" id="UP000647491">
    <property type="component" value="Unassembled WGS sequence"/>
</dbReference>
<dbReference type="InterPro" id="IPR006340">
    <property type="entry name" value="DUF436"/>
</dbReference>
<dbReference type="PIRSF" id="PIRSF007510">
    <property type="entry name" value="UCP007510"/>
    <property type="match status" value="1"/>
</dbReference>
<accession>A0ABR7NQH6</accession>
<evidence type="ECO:0000313" key="3">
    <source>
        <dbReference type="Proteomes" id="UP000647491"/>
    </source>
</evidence>
<dbReference type="Pfam" id="PF04260">
    <property type="entry name" value="DUF436"/>
    <property type="match status" value="1"/>
</dbReference>
<dbReference type="RefSeq" id="WP_262427007.1">
    <property type="nucleotide sequence ID" value="NZ_JACRTJ010000008.1"/>
</dbReference>
<gene>
    <name evidence="2" type="ORF">H8708_03785</name>
</gene>
<name>A0ABR7NQH6_9FIRM</name>
<keyword evidence="3" id="KW-1185">Reference proteome</keyword>
<dbReference type="SUPFAM" id="SSF110710">
    <property type="entry name" value="TTHA0583/YokD-like"/>
    <property type="match status" value="1"/>
</dbReference>
<dbReference type="EMBL" id="JACRTJ010000008">
    <property type="protein sequence ID" value="MBC8598358.1"/>
    <property type="molecule type" value="Genomic_DNA"/>
</dbReference>
<dbReference type="Gene3D" id="3.40.50.10360">
    <property type="entry name" value="Hypothetical protein TT1679"/>
    <property type="match status" value="1"/>
</dbReference>